<dbReference type="PANTHER" id="PTHR13929">
    <property type="entry name" value="1,4-DIHYDROXY-2-NAPHTHOATE OCTAPRENYLTRANSFERASE"/>
    <property type="match status" value="1"/>
</dbReference>
<evidence type="ECO:0000256" key="1">
    <source>
        <dbReference type="ARBA" id="ARBA00022679"/>
    </source>
</evidence>
<dbReference type="AlphaFoldDB" id="A0A7T6Z892"/>
<dbReference type="GO" id="GO:0042371">
    <property type="term" value="P:vitamin K biosynthetic process"/>
    <property type="evidence" value="ECO:0007669"/>
    <property type="project" value="TreeGrafter"/>
</dbReference>
<dbReference type="GO" id="GO:0009234">
    <property type="term" value="P:menaquinone biosynthetic process"/>
    <property type="evidence" value="ECO:0007669"/>
    <property type="project" value="UniProtKB-UniPathway"/>
</dbReference>
<dbReference type="Gene3D" id="1.10.357.140">
    <property type="entry name" value="UbiA prenyltransferase"/>
    <property type="match status" value="1"/>
</dbReference>
<keyword evidence="2" id="KW-0472">Membrane</keyword>
<feature type="transmembrane region" description="Helical" evidence="2">
    <location>
        <begin position="51"/>
        <end position="71"/>
    </location>
</feature>
<evidence type="ECO:0000256" key="2">
    <source>
        <dbReference type="SAM" id="Phobius"/>
    </source>
</evidence>
<evidence type="ECO:0000313" key="3">
    <source>
        <dbReference type="EMBL" id="QQK78780.1"/>
    </source>
</evidence>
<evidence type="ECO:0000313" key="4">
    <source>
        <dbReference type="Proteomes" id="UP000595349"/>
    </source>
</evidence>
<keyword evidence="2" id="KW-0812">Transmembrane</keyword>
<keyword evidence="4" id="KW-1185">Reference proteome</keyword>
<dbReference type="UniPathway" id="UPA00079"/>
<keyword evidence="2" id="KW-1133">Transmembrane helix</keyword>
<dbReference type="Proteomes" id="UP000595349">
    <property type="component" value="Chromosome"/>
</dbReference>
<protein>
    <submittedName>
        <fullName evidence="3">Prenyltransferase</fullName>
    </submittedName>
</protein>
<dbReference type="PANTHER" id="PTHR13929:SF0">
    <property type="entry name" value="UBIA PRENYLTRANSFERASE DOMAIN-CONTAINING PROTEIN 1"/>
    <property type="match status" value="1"/>
</dbReference>
<gene>
    <name evidence="3" type="ORF">HUG20_01910</name>
</gene>
<dbReference type="InterPro" id="IPR026046">
    <property type="entry name" value="UBIAD1"/>
</dbReference>
<dbReference type="InterPro" id="IPR044878">
    <property type="entry name" value="UbiA_sf"/>
</dbReference>
<name>A0A7T6Z892_9BACI</name>
<feature type="transmembrane region" description="Helical" evidence="2">
    <location>
        <begin position="103"/>
        <end position="122"/>
    </location>
</feature>
<accession>A0A7T6Z892</accession>
<feature type="transmembrane region" description="Helical" evidence="2">
    <location>
        <begin position="128"/>
        <end position="146"/>
    </location>
</feature>
<reference evidence="3 4" key="1">
    <citation type="submission" date="2020-06" db="EMBL/GenBank/DDBJ databases">
        <title>Genomic analysis of Salicibibacter sp. NKC21-4.</title>
        <authorList>
            <person name="Oh Y.J."/>
        </authorList>
    </citation>
    <scope>NUCLEOTIDE SEQUENCE [LARGE SCALE GENOMIC DNA]</scope>
    <source>
        <strain evidence="3 4">NKC21-4</strain>
    </source>
</reference>
<proteinExistence type="predicted"/>
<dbReference type="KEGG" id="scib:HUG20_01910"/>
<dbReference type="CDD" id="cd13962">
    <property type="entry name" value="PT_UbiA_UBIAD1"/>
    <property type="match status" value="1"/>
</dbReference>
<dbReference type="RefSeq" id="WP_200087403.1">
    <property type="nucleotide sequence ID" value="NZ_CP054706.1"/>
</dbReference>
<organism evidence="3 4">
    <name type="scientific">Salicibibacter cibi</name>
    <dbReference type="NCBI Taxonomy" id="2743001"/>
    <lineage>
        <taxon>Bacteria</taxon>
        <taxon>Bacillati</taxon>
        <taxon>Bacillota</taxon>
        <taxon>Bacilli</taxon>
        <taxon>Bacillales</taxon>
        <taxon>Bacillaceae</taxon>
        <taxon>Salicibibacter</taxon>
    </lineage>
</organism>
<keyword evidence="1 3" id="KW-0808">Transferase</keyword>
<feature type="transmembrane region" description="Helical" evidence="2">
    <location>
        <begin position="187"/>
        <end position="219"/>
    </location>
</feature>
<feature type="transmembrane region" description="Helical" evidence="2">
    <location>
        <begin position="231"/>
        <end position="251"/>
    </location>
</feature>
<sequence length="254" mass="28226">MAQLFGYKEMSDAYIYHATWFRMIRPPTLTGSIMSVTAGTLLAAQYVEINILLFIVLIVTSLLIQAAVNMLNDYFDYMKGQEEGKWEALKNTATLRGPHYAQVPYVSIALTMLVSALTLWLASKSSFWIIPIGVVGLMIGYCYSAGKRSLSSLGLMILTNNIRDIQKDSTTRRTVPIRIGKRNAIRLLIAILAAAYTSSLLIFQSLLVIASLLVAIALVRHFYVSDGFSPINLAAFHHAAHSLILILTMVFQFQ</sequence>
<dbReference type="GO" id="GO:0016020">
    <property type="term" value="C:membrane"/>
    <property type="evidence" value="ECO:0007669"/>
    <property type="project" value="UniProtKB-SubCell"/>
</dbReference>
<dbReference type="GO" id="GO:0004659">
    <property type="term" value="F:prenyltransferase activity"/>
    <property type="evidence" value="ECO:0007669"/>
    <property type="project" value="InterPro"/>
</dbReference>
<dbReference type="EMBL" id="CP054706">
    <property type="protein sequence ID" value="QQK78780.1"/>
    <property type="molecule type" value="Genomic_DNA"/>
</dbReference>